<dbReference type="Pfam" id="PF13411">
    <property type="entry name" value="MerR_1"/>
    <property type="match status" value="1"/>
</dbReference>
<protein>
    <recommendedName>
        <fullName evidence="3">HTH merR-type domain-containing protein</fullName>
    </recommendedName>
</protein>
<comment type="caution">
    <text evidence="4">The sequence shown here is derived from an EMBL/GenBank/DDBJ whole genome shotgun (WGS) entry which is preliminary data.</text>
</comment>
<dbReference type="InterPro" id="IPR047057">
    <property type="entry name" value="MerR_fam"/>
</dbReference>
<dbReference type="InterPro" id="IPR000551">
    <property type="entry name" value="MerR-type_HTH_dom"/>
</dbReference>
<reference evidence="4 5" key="1">
    <citation type="submission" date="2021-03" db="EMBL/GenBank/DDBJ databases">
        <title>Antimicrobial resistance genes in bacteria isolated from Japanese honey, and their potential for conferring macrolide and lincosamide resistance in the American foulbrood pathogen Paenibacillus larvae.</title>
        <authorList>
            <person name="Okamoto M."/>
            <person name="Kumagai M."/>
            <person name="Kanamori H."/>
            <person name="Takamatsu D."/>
        </authorList>
    </citation>
    <scope>NUCLEOTIDE SEQUENCE [LARGE SCALE GENOMIC DNA]</scope>
    <source>
        <strain evidence="4 5">J42TS3</strain>
    </source>
</reference>
<evidence type="ECO:0000256" key="2">
    <source>
        <dbReference type="SAM" id="Coils"/>
    </source>
</evidence>
<dbReference type="PROSITE" id="PS50937">
    <property type="entry name" value="HTH_MERR_2"/>
    <property type="match status" value="1"/>
</dbReference>
<evidence type="ECO:0000256" key="1">
    <source>
        <dbReference type="ARBA" id="ARBA00023125"/>
    </source>
</evidence>
<evidence type="ECO:0000259" key="3">
    <source>
        <dbReference type="PROSITE" id="PS50937"/>
    </source>
</evidence>
<organism evidence="4 5">
    <name type="scientific">Paenibacillus vini</name>
    <dbReference type="NCBI Taxonomy" id="1476024"/>
    <lineage>
        <taxon>Bacteria</taxon>
        <taxon>Bacillati</taxon>
        <taxon>Bacillota</taxon>
        <taxon>Bacilli</taxon>
        <taxon>Bacillales</taxon>
        <taxon>Paenibacillaceae</taxon>
        <taxon>Paenibacillus</taxon>
    </lineage>
</organism>
<sequence length="154" mass="17886">MRTLRFYDQIGLLSPSAATESGHRLYDDEDLSRLYRIVSLKELGLSLDEVKAALTDHEIDLLEVVDLQVERVQEQLRRQQKLLDQLRHVSKLMKGKEQVTVDDFTSLLQAMKNDYEKPILNRQHSWEQRFGLLGMFLAGGVEKTNNIKEESKED</sequence>
<dbReference type="PANTHER" id="PTHR30204">
    <property type="entry name" value="REDOX-CYCLING DRUG-SENSING TRANSCRIPTIONAL ACTIVATOR SOXR"/>
    <property type="match status" value="1"/>
</dbReference>
<dbReference type="SMART" id="SM00422">
    <property type="entry name" value="HTH_MERR"/>
    <property type="match status" value="1"/>
</dbReference>
<dbReference type="PANTHER" id="PTHR30204:SF90">
    <property type="entry name" value="HTH-TYPE TRANSCRIPTIONAL ACTIVATOR MTA"/>
    <property type="match status" value="1"/>
</dbReference>
<feature type="domain" description="HTH merR-type" evidence="3">
    <location>
        <begin position="1"/>
        <end position="56"/>
    </location>
</feature>
<proteinExistence type="predicted"/>
<accession>A0ABQ4MIN3</accession>
<feature type="coiled-coil region" evidence="2">
    <location>
        <begin position="62"/>
        <end position="89"/>
    </location>
</feature>
<evidence type="ECO:0000313" key="4">
    <source>
        <dbReference type="EMBL" id="GIP55843.1"/>
    </source>
</evidence>
<dbReference type="Proteomes" id="UP000679992">
    <property type="component" value="Unassembled WGS sequence"/>
</dbReference>
<gene>
    <name evidence="4" type="ORF">J42TS3_48780</name>
</gene>
<dbReference type="Gene3D" id="1.10.1660.10">
    <property type="match status" value="1"/>
</dbReference>
<dbReference type="SUPFAM" id="SSF46955">
    <property type="entry name" value="Putative DNA-binding domain"/>
    <property type="match status" value="1"/>
</dbReference>
<keyword evidence="1" id="KW-0238">DNA-binding</keyword>
<name>A0ABQ4MIN3_9BACL</name>
<keyword evidence="5" id="KW-1185">Reference proteome</keyword>
<keyword evidence="2" id="KW-0175">Coiled coil</keyword>
<dbReference type="EMBL" id="BOSL01000024">
    <property type="protein sequence ID" value="GIP55843.1"/>
    <property type="molecule type" value="Genomic_DNA"/>
</dbReference>
<evidence type="ECO:0000313" key="5">
    <source>
        <dbReference type="Proteomes" id="UP000679992"/>
    </source>
</evidence>
<dbReference type="InterPro" id="IPR009061">
    <property type="entry name" value="DNA-bd_dom_put_sf"/>
</dbReference>